<organism evidence="2 3">
    <name type="scientific">Streptomyces rishiriensis</name>
    <dbReference type="NCBI Taxonomy" id="68264"/>
    <lineage>
        <taxon>Bacteria</taxon>
        <taxon>Bacillati</taxon>
        <taxon>Actinomycetota</taxon>
        <taxon>Actinomycetes</taxon>
        <taxon>Kitasatosporales</taxon>
        <taxon>Streptomycetaceae</taxon>
        <taxon>Streptomyces</taxon>
    </lineage>
</organism>
<proteinExistence type="predicted"/>
<evidence type="ECO:0000256" key="1">
    <source>
        <dbReference type="SAM" id="Phobius"/>
    </source>
</evidence>
<evidence type="ECO:0000313" key="2">
    <source>
        <dbReference type="EMBL" id="MDQ0579491.1"/>
    </source>
</evidence>
<feature type="transmembrane region" description="Helical" evidence="1">
    <location>
        <begin position="6"/>
        <end position="26"/>
    </location>
</feature>
<dbReference type="EMBL" id="JAUSWV010000002">
    <property type="protein sequence ID" value="MDQ0579491.1"/>
    <property type="molecule type" value="Genomic_DNA"/>
</dbReference>
<feature type="transmembrane region" description="Helical" evidence="1">
    <location>
        <begin position="64"/>
        <end position="84"/>
    </location>
</feature>
<feature type="transmembrane region" description="Helical" evidence="1">
    <location>
        <begin position="157"/>
        <end position="175"/>
    </location>
</feature>
<dbReference type="RefSeq" id="WP_307161985.1">
    <property type="nucleotide sequence ID" value="NZ_JAUSWV010000002.1"/>
</dbReference>
<dbReference type="Pfam" id="PF20334">
    <property type="entry name" value="DUF6629"/>
    <property type="match status" value="1"/>
</dbReference>
<keyword evidence="3" id="KW-1185">Reference proteome</keyword>
<gene>
    <name evidence="2" type="ORF">QF030_001669</name>
</gene>
<protein>
    <recommendedName>
        <fullName evidence="4">Integral membrane protein</fullName>
    </recommendedName>
</protein>
<keyword evidence="1" id="KW-0472">Membrane</keyword>
<feature type="transmembrane region" description="Helical" evidence="1">
    <location>
        <begin position="181"/>
        <end position="198"/>
    </location>
</feature>
<feature type="transmembrane region" description="Helical" evidence="1">
    <location>
        <begin position="96"/>
        <end position="119"/>
    </location>
</feature>
<reference evidence="2 3" key="1">
    <citation type="submission" date="2023-07" db="EMBL/GenBank/DDBJ databases">
        <title>Comparative genomics of wheat-associated soil bacteria to identify genetic determinants of phenazine resistance.</title>
        <authorList>
            <person name="Mouncey N."/>
        </authorList>
    </citation>
    <scope>NUCLEOTIDE SEQUENCE [LARGE SCALE GENOMIC DNA]</scope>
    <source>
        <strain evidence="2 3">B2I6</strain>
    </source>
</reference>
<name>A0ABU0NK44_STRRH</name>
<feature type="transmembrane region" description="Helical" evidence="1">
    <location>
        <begin position="33"/>
        <end position="52"/>
    </location>
</feature>
<comment type="caution">
    <text evidence="2">The sequence shown here is derived from an EMBL/GenBank/DDBJ whole genome shotgun (WGS) entry which is preliminary data.</text>
</comment>
<evidence type="ECO:0000313" key="3">
    <source>
        <dbReference type="Proteomes" id="UP001230654"/>
    </source>
</evidence>
<keyword evidence="1" id="KW-0812">Transmembrane</keyword>
<evidence type="ECO:0008006" key="4">
    <source>
        <dbReference type="Google" id="ProtNLM"/>
    </source>
</evidence>
<dbReference type="Proteomes" id="UP001230654">
    <property type="component" value="Unassembled WGS sequence"/>
</dbReference>
<accession>A0ABU0NK44</accession>
<dbReference type="InterPro" id="IPR046737">
    <property type="entry name" value="DUF6629"/>
</dbReference>
<feature type="transmembrane region" description="Helical" evidence="1">
    <location>
        <begin position="131"/>
        <end position="150"/>
    </location>
</feature>
<sequence length="219" mass="22321">MCWSATADLVAGAGVAAVGLACVTSVRDRRDLPLAALPLLLGAHQVVEAVVWDAGGGGGPATVVWAVIALPLLAVWVPAAVWCAAPPAARRRLTSLLALGVATAAGLTAGIATGPVTASVRGHTVGYSVPLAHPAVLVAGYLLATVGSLLLSGDRRLSALGVVVGVGAAACFALWRLEFVSTWCAFAALWSVLLLGWVRRRPDSARLPPDRTRNSGVTR</sequence>
<keyword evidence="1" id="KW-1133">Transmembrane helix</keyword>